<dbReference type="InterPro" id="IPR006620">
    <property type="entry name" value="Pro_4_hyd_alph"/>
</dbReference>
<evidence type="ECO:0000313" key="6">
    <source>
        <dbReference type="Proteomes" id="UP000185192"/>
    </source>
</evidence>
<dbReference type="Pfam" id="PF13661">
    <property type="entry name" value="2OG-FeII_Oxy_4"/>
    <property type="match status" value="1"/>
</dbReference>
<protein>
    <submittedName>
        <fullName evidence="5">Proline 4-hydroxylase (Includes Rps23 Pro-64 3,4-dihydroxylase Tpa1), contains SM-20 domain</fullName>
    </submittedName>
</protein>
<dbReference type="RefSeq" id="WP_074206065.1">
    <property type="nucleotide sequence ID" value="NZ_FSQW01000002.1"/>
</dbReference>
<dbReference type="GO" id="GO:0031543">
    <property type="term" value="F:peptidyl-proline dioxygenase activity"/>
    <property type="evidence" value="ECO:0007669"/>
    <property type="project" value="TreeGrafter"/>
</dbReference>
<dbReference type="Gene3D" id="2.60.120.620">
    <property type="entry name" value="q2cbj1_9rhob like domain"/>
    <property type="match status" value="1"/>
</dbReference>
<evidence type="ECO:0000313" key="5">
    <source>
        <dbReference type="EMBL" id="SIO15164.1"/>
    </source>
</evidence>
<dbReference type="InterPro" id="IPR051842">
    <property type="entry name" value="uS12_prolyl_hydroxylase"/>
</dbReference>
<dbReference type="AlphaFoldDB" id="A0A1N6H5W0"/>
<evidence type="ECO:0000256" key="2">
    <source>
        <dbReference type="ARBA" id="ARBA00022964"/>
    </source>
</evidence>
<proteinExistence type="predicted"/>
<accession>A0A1N6H5W0</accession>
<dbReference type="GO" id="GO:0006449">
    <property type="term" value="P:regulation of translational termination"/>
    <property type="evidence" value="ECO:0007669"/>
    <property type="project" value="TreeGrafter"/>
</dbReference>
<keyword evidence="3" id="KW-0560">Oxidoreductase</keyword>
<feature type="domain" description="Prolyl 4-hydroxylase alpha subunit" evidence="4">
    <location>
        <begin position="64"/>
        <end position="243"/>
    </location>
</feature>
<dbReference type="InterPro" id="IPR039558">
    <property type="entry name" value="TPA1/OFD1_N"/>
</dbReference>
<comment type="cofactor">
    <cofactor evidence="1">
        <name>L-ascorbate</name>
        <dbReference type="ChEBI" id="CHEBI:38290"/>
    </cofactor>
</comment>
<evidence type="ECO:0000259" key="4">
    <source>
        <dbReference type="SMART" id="SM00702"/>
    </source>
</evidence>
<dbReference type="GO" id="GO:0005737">
    <property type="term" value="C:cytoplasm"/>
    <property type="evidence" value="ECO:0007669"/>
    <property type="project" value="TreeGrafter"/>
</dbReference>
<name>A0A1N6H5W0_9SPHN</name>
<dbReference type="SMART" id="SM00702">
    <property type="entry name" value="P4Hc"/>
    <property type="match status" value="1"/>
</dbReference>
<keyword evidence="6" id="KW-1185">Reference proteome</keyword>
<gene>
    <name evidence="5" type="ORF">SAMN02745824_3148</name>
</gene>
<dbReference type="PANTHER" id="PTHR12117:SF0">
    <property type="entry name" value="PROLYL 3-HYDROXYLASE OGFOD1"/>
    <property type="match status" value="1"/>
</dbReference>
<dbReference type="EMBL" id="FSQW01000002">
    <property type="protein sequence ID" value="SIO15164.1"/>
    <property type="molecule type" value="Genomic_DNA"/>
</dbReference>
<dbReference type="GO" id="GO:0031418">
    <property type="term" value="F:L-ascorbic acid binding"/>
    <property type="evidence" value="ECO:0007669"/>
    <property type="project" value="InterPro"/>
</dbReference>
<keyword evidence="2" id="KW-0223">Dioxygenase</keyword>
<dbReference type="PANTHER" id="PTHR12117">
    <property type="entry name" value="HISTONE ACETYLTRANSFERASE COMPLEX"/>
    <property type="match status" value="1"/>
</dbReference>
<sequence length="245" mass="27781">MDQNNVQFEINPALDRAALQKRFIQDHRLQIRDVLEPASAEGLREIFASQINWGLAWRAAPSDPKNYRFEDLSSMQPSELQSLSEQAHAAIGSGEYGFLYRQYPMLEAYLNKWDPGHPLDKMLEHLNSPPFLDLIRDVTGIDTIIRASAQATSYEPGNFLSEHDDSHSMEPRRVAYVLHLTIPDWKSEWGGFLNFFDEEGNVSLGLKPVFNSLNLFRVPQRHSVSLVAPSAPVGRFSITGWAMDP</sequence>
<dbReference type="STRING" id="1123272.SAMN02745824_3148"/>
<evidence type="ECO:0000256" key="1">
    <source>
        <dbReference type="ARBA" id="ARBA00001961"/>
    </source>
</evidence>
<dbReference type="OrthoDB" id="9783171at2"/>
<evidence type="ECO:0000256" key="3">
    <source>
        <dbReference type="ARBA" id="ARBA00023002"/>
    </source>
</evidence>
<dbReference type="Proteomes" id="UP000185192">
    <property type="component" value="Unassembled WGS sequence"/>
</dbReference>
<reference evidence="6" key="1">
    <citation type="submission" date="2016-11" db="EMBL/GenBank/DDBJ databases">
        <authorList>
            <person name="Varghese N."/>
            <person name="Submissions S."/>
        </authorList>
    </citation>
    <scope>NUCLEOTIDE SEQUENCE [LARGE SCALE GENOMIC DNA]</scope>
    <source>
        <strain evidence="6">DSM 22363</strain>
    </source>
</reference>
<dbReference type="GO" id="GO:0005506">
    <property type="term" value="F:iron ion binding"/>
    <property type="evidence" value="ECO:0007669"/>
    <property type="project" value="InterPro"/>
</dbReference>
<organism evidence="5 6">
    <name type="scientific">Parasphingorhabdus marina DSM 22363</name>
    <dbReference type="NCBI Taxonomy" id="1123272"/>
    <lineage>
        <taxon>Bacteria</taxon>
        <taxon>Pseudomonadati</taxon>
        <taxon>Pseudomonadota</taxon>
        <taxon>Alphaproteobacteria</taxon>
        <taxon>Sphingomonadales</taxon>
        <taxon>Sphingomonadaceae</taxon>
        <taxon>Parasphingorhabdus</taxon>
    </lineage>
</organism>